<protein>
    <submittedName>
        <fullName evidence="6">Calcium-binding protein CML27</fullName>
    </submittedName>
</protein>
<dbReference type="Gene3D" id="1.10.238.10">
    <property type="entry name" value="EF-hand"/>
    <property type="match status" value="2"/>
</dbReference>
<dbReference type="PROSITE" id="PS50222">
    <property type="entry name" value="EF_HAND_2"/>
    <property type="match status" value="3"/>
</dbReference>
<evidence type="ECO:0000256" key="2">
    <source>
        <dbReference type="ARBA" id="ARBA00022737"/>
    </source>
</evidence>
<accession>A0ABR2M7L3</accession>
<organism evidence="6 7">
    <name type="scientific">Platanthera guangdongensis</name>
    <dbReference type="NCBI Taxonomy" id="2320717"/>
    <lineage>
        <taxon>Eukaryota</taxon>
        <taxon>Viridiplantae</taxon>
        <taxon>Streptophyta</taxon>
        <taxon>Embryophyta</taxon>
        <taxon>Tracheophyta</taxon>
        <taxon>Spermatophyta</taxon>
        <taxon>Magnoliopsida</taxon>
        <taxon>Liliopsida</taxon>
        <taxon>Asparagales</taxon>
        <taxon>Orchidaceae</taxon>
        <taxon>Orchidoideae</taxon>
        <taxon>Orchideae</taxon>
        <taxon>Orchidinae</taxon>
        <taxon>Platanthera</taxon>
    </lineage>
</organism>
<proteinExistence type="predicted"/>
<name>A0ABR2M7L3_9ASPA</name>
<comment type="caution">
    <text evidence="6">The sequence shown here is derived from an EMBL/GenBank/DDBJ whole genome shotgun (WGS) entry which is preliminary data.</text>
</comment>
<dbReference type="InterPro" id="IPR002048">
    <property type="entry name" value="EF_hand_dom"/>
</dbReference>
<dbReference type="Proteomes" id="UP001412067">
    <property type="component" value="Unassembled WGS sequence"/>
</dbReference>
<dbReference type="SUPFAM" id="SSF47473">
    <property type="entry name" value="EF-hand"/>
    <property type="match status" value="1"/>
</dbReference>
<reference evidence="6 7" key="1">
    <citation type="journal article" date="2022" name="Nat. Plants">
        <title>Genomes of leafy and leafless Platanthera orchids illuminate the evolution of mycoheterotrophy.</title>
        <authorList>
            <person name="Li M.H."/>
            <person name="Liu K.W."/>
            <person name="Li Z."/>
            <person name="Lu H.C."/>
            <person name="Ye Q.L."/>
            <person name="Zhang D."/>
            <person name="Wang J.Y."/>
            <person name="Li Y.F."/>
            <person name="Zhong Z.M."/>
            <person name="Liu X."/>
            <person name="Yu X."/>
            <person name="Liu D.K."/>
            <person name="Tu X.D."/>
            <person name="Liu B."/>
            <person name="Hao Y."/>
            <person name="Liao X.Y."/>
            <person name="Jiang Y.T."/>
            <person name="Sun W.H."/>
            <person name="Chen J."/>
            <person name="Chen Y.Q."/>
            <person name="Ai Y."/>
            <person name="Zhai J.W."/>
            <person name="Wu S.S."/>
            <person name="Zhou Z."/>
            <person name="Hsiao Y.Y."/>
            <person name="Wu W.L."/>
            <person name="Chen Y.Y."/>
            <person name="Lin Y.F."/>
            <person name="Hsu J.L."/>
            <person name="Li C.Y."/>
            <person name="Wang Z.W."/>
            <person name="Zhao X."/>
            <person name="Zhong W.Y."/>
            <person name="Ma X.K."/>
            <person name="Ma L."/>
            <person name="Huang J."/>
            <person name="Chen G.Z."/>
            <person name="Huang M.Z."/>
            <person name="Huang L."/>
            <person name="Peng D.H."/>
            <person name="Luo Y.B."/>
            <person name="Zou S.Q."/>
            <person name="Chen S.P."/>
            <person name="Lan S."/>
            <person name="Tsai W.C."/>
            <person name="Van de Peer Y."/>
            <person name="Liu Z.J."/>
        </authorList>
    </citation>
    <scope>NUCLEOTIDE SEQUENCE [LARGE SCALE GENOMIC DNA]</scope>
    <source>
        <strain evidence="6">Lor288</strain>
    </source>
</reference>
<dbReference type="EMBL" id="JBBWWR010000011">
    <property type="protein sequence ID" value="KAK8959902.1"/>
    <property type="molecule type" value="Genomic_DNA"/>
</dbReference>
<dbReference type="InterPro" id="IPR018247">
    <property type="entry name" value="EF_Hand_1_Ca_BS"/>
</dbReference>
<evidence type="ECO:0000256" key="3">
    <source>
        <dbReference type="ARBA" id="ARBA00022837"/>
    </source>
</evidence>
<evidence type="ECO:0000259" key="5">
    <source>
        <dbReference type="PROSITE" id="PS50222"/>
    </source>
</evidence>
<feature type="compositionally biased region" description="Pro residues" evidence="4">
    <location>
        <begin position="1"/>
        <end position="11"/>
    </location>
</feature>
<dbReference type="SMART" id="SM00054">
    <property type="entry name" value="EFh"/>
    <property type="match status" value="3"/>
</dbReference>
<dbReference type="InterPro" id="IPR011992">
    <property type="entry name" value="EF-hand-dom_pair"/>
</dbReference>
<dbReference type="InterPro" id="IPR039647">
    <property type="entry name" value="EF_hand_pair_protein_CML-like"/>
</dbReference>
<keyword evidence="1" id="KW-0479">Metal-binding</keyword>
<keyword evidence="2" id="KW-0677">Repeat</keyword>
<gene>
    <name evidence="6" type="primary">CML27</name>
    <name evidence="6" type="ORF">KSP40_PGU022248</name>
</gene>
<dbReference type="PROSITE" id="PS00018">
    <property type="entry name" value="EF_HAND_1"/>
    <property type="match status" value="3"/>
</dbReference>
<feature type="domain" description="EF-hand" evidence="5">
    <location>
        <begin position="34"/>
        <end position="69"/>
    </location>
</feature>
<feature type="region of interest" description="Disordered" evidence="4">
    <location>
        <begin position="1"/>
        <end position="22"/>
    </location>
</feature>
<feature type="domain" description="EF-hand" evidence="5">
    <location>
        <begin position="164"/>
        <end position="199"/>
    </location>
</feature>
<sequence length="200" mass="21925">MTGADEPPPTKPSSQFFSRRPTPARSFRLRSQSLNSVRLRRVFDLFDHNSDGEITIEELSLALDRLGLGADLDEISSIVAAHISPGQSGLDYLDFEDLHRALGESLFAAAEEGEIGAGDAETTAAAEETDMEEAFRVFDEDGDGFISAVELQVVLKKLGLPEAGSFSRVNDMICSVDRNQDGRVDFIEFKHMMRGISVIN</sequence>
<evidence type="ECO:0000256" key="4">
    <source>
        <dbReference type="SAM" id="MobiDB-lite"/>
    </source>
</evidence>
<keyword evidence="7" id="KW-1185">Reference proteome</keyword>
<keyword evidence="3" id="KW-0106">Calcium</keyword>
<dbReference type="CDD" id="cd00051">
    <property type="entry name" value="EFh"/>
    <property type="match status" value="1"/>
</dbReference>
<feature type="domain" description="EF-hand" evidence="5">
    <location>
        <begin position="126"/>
        <end position="161"/>
    </location>
</feature>
<dbReference type="PANTHER" id="PTHR10891">
    <property type="entry name" value="EF-HAND CALCIUM-BINDING DOMAIN CONTAINING PROTEIN"/>
    <property type="match status" value="1"/>
</dbReference>
<dbReference type="Pfam" id="PF13499">
    <property type="entry name" value="EF-hand_7"/>
    <property type="match status" value="1"/>
</dbReference>
<evidence type="ECO:0000313" key="7">
    <source>
        <dbReference type="Proteomes" id="UP001412067"/>
    </source>
</evidence>
<evidence type="ECO:0000256" key="1">
    <source>
        <dbReference type="ARBA" id="ARBA00022723"/>
    </source>
</evidence>
<dbReference type="Pfam" id="PF13405">
    <property type="entry name" value="EF-hand_6"/>
    <property type="match status" value="1"/>
</dbReference>
<evidence type="ECO:0000313" key="6">
    <source>
        <dbReference type="EMBL" id="KAK8959902.1"/>
    </source>
</evidence>